<dbReference type="PANTHER" id="PTHR33112:SF9">
    <property type="entry name" value="HETEROKARYON INCOMPATIBILITY DOMAIN-CONTAINING PROTEIN"/>
    <property type="match status" value="1"/>
</dbReference>
<dbReference type="PANTHER" id="PTHR33112">
    <property type="entry name" value="DOMAIN PROTEIN, PUTATIVE-RELATED"/>
    <property type="match status" value="1"/>
</dbReference>
<sequence>MSVIENQDIERRCKMCNRLGGQLKEGRGPYLQYSNISLPDTKVAAESGCKFCSFLVSAVTQVHRHSDTPNVEDTFTYAYEGISGPMTLRVGRGHNYAQDTDIHLYTTSGSCPWPEIKIGRLTGGYSGSPEKLSLIKRWAEECCENHSDCHQDKTPLPTRIIDLEPSPEGTPRLVSGRAQSARYCALSHCWGSSQPVRTTKLNITRMESRLPTTLSKTFQDAITITRALSIRYLWIDSLCIIQDDKQDWEKESGQMASIYENAYLVISAAHASDGSKGCFSNHPAPEETLRPFHNHKTPDGSIIPFYLRYKTQISHEPFESHYPFYTYKAVLPLHYRAWALQERILATRIVHFTTEELVWECHTGLMCECMGMDYSISISYPNQKLLKQLWRELIRGDSHDPDPRYDHFGIWQLMLTTYSRLDITEPSDRLPALSGLAKKMQAAGAGNYLAGLWKNNLLRDLLWSVNPYAGPTRRADPWQSPSWSWAGLQLGRRQYISHSDSSVAPGRETIRVNSDNLMLAADKKMATTVKEIDCKAASKNDKTGRISQGASLTISAPTISISAIIELKRYRYPVVELHKSGRALQFGADCMLDFLSNDNDKRTFKVVCAWIGTLCYNSIILPQILVLRASSGIGGVAATPGAYERVGVISSYVDYGDAETLVEWFREAELREVKIV</sequence>
<reference evidence="2 3" key="1">
    <citation type="submission" date="2016-04" db="EMBL/GenBank/DDBJ databases">
        <title>A degradative enzymes factory behind the ericoid mycorrhizal symbiosis.</title>
        <authorList>
            <consortium name="DOE Joint Genome Institute"/>
            <person name="Martino E."/>
            <person name="Morin E."/>
            <person name="Grelet G."/>
            <person name="Kuo A."/>
            <person name="Kohler A."/>
            <person name="Daghino S."/>
            <person name="Barry K."/>
            <person name="Choi C."/>
            <person name="Cichocki N."/>
            <person name="Clum A."/>
            <person name="Copeland A."/>
            <person name="Hainaut M."/>
            <person name="Haridas S."/>
            <person name="Labutti K."/>
            <person name="Lindquist E."/>
            <person name="Lipzen A."/>
            <person name="Khouja H.-R."/>
            <person name="Murat C."/>
            <person name="Ohm R."/>
            <person name="Olson A."/>
            <person name="Spatafora J."/>
            <person name="Veneault-Fourrey C."/>
            <person name="Henrissat B."/>
            <person name="Grigoriev I."/>
            <person name="Martin F."/>
            <person name="Perotto S."/>
        </authorList>
    </citation>
    <scope>NUCLEOTIDE SEQUENCE [LARGE SCALE GENOMIC DNA]</scope>
    <source>
        <strain evidence="2 3">F</strain>
    </source>
</reference>
<evidence type="ECO:0000313" key="3">
    <source>
        <dbReference type="Proteomes" id="UP000235786"/>
    </source>
</evidence>
<protein>
    <submittedName>
        <fullName evidence="2">HET-domain-containing protein</fullName>
    </submittedName>
</protein>
<accession>A0A2J6QV20</accession>
<organism evidence="2 3">
    <name type="scientific">Hyaloscypha variabilis (strain UAMH 11265 / GT02V1 / F)</name>
    <name type="common">Meliniomyces variabilis</name>
    <dbReference type="NCBI Taxonomy" id="1149755"/>
    <lineage>
        <taxon>Eukaryota</taxon>
        <taxon>Fungi</taxon>
        <taxon>Dikarya</taxon>
        <taxon>Ascomycota</taxon>
        <taxon>Pezizomycotina</taxon>
        <taxon>Leotiomycetes</taxon>
        <taxon>Helotiales</taxon>
        <taxon>Hyaloscyphaceae</taxon>
        <taxon>Hyaloscypha</taxon>
        <taxon>Hyaloscypha variabilis</taxon>
    </lineage>
</organism>
<evidence type="ECO:0000259" key="1">
    <source>
        <dbReference type="Pfam" id="PF06985"/>
    </source>
</evidence>
<proteinExistence type="predicted"/>
<evidence type="ECO:0000313" key="2">
    <source>
        <dbReference type="EMBL" id="PMD30114.1"/>
    </source>
</evidence>
<feature type="domain" description="Heterokaryon incompatibility" evidence="1">
    <location>
        <begin position="183"/>
        <end position="342"/>
    </location>
</feature>
<gene>
    <name evidence="2" type="ORF">L207DRAFT_474359</name>
</gene>
<dbReference type="AlphaFoldDB" id="A0A2J6QV20"/>
<dbReference type="InterPro" id="IPR010730">
    <property type="entry name" value="HET"/>
</dbReference>
<keyword evidence="3" id="KW-1185">Reference proteome</keyword>
<dbReference type="Pfam" id="PF06985">
    <property type="entry name" value="HET"/>
    <property type="match status" value="1"/>
</dbReference>
<name>A0A2J6QV20_HYAVF</name>
<dbReference type="Proteomes" id="UP000235786">
    <property type="component" value="Unassembled WGS sequence"/>
</dbReference>
<dbReference type="EMBL" id="KZ613969">
    <property type="protein sequence ID" value="PMD30114.1"/>
    <property type="molecule type" value="Genomic_DNA"/>
</dbReference>
<dbReference type="OrthoDB" id="47007at2759"/>